<protein>
    <submittedName>
        <fullName evidence="3">Alpha/beta hydrolase</fullName>
    </submittedName>
</protein>
<evidence type="ECO:0000256" key="1">
    <source>
        <dbReference type="ARBA" id="ARBA00022801"/>
    </source>
</evidence>
<dbReference type="Proteomes" id="UP001597371">
    <property type="component" value="Unassembled WGS sequence"/>
</dbReference>
<dbReference type="EMBL" id="JBHUIJ010000022">
    <property type="protein sequence ID" value="MFD2238795.1"/>
    <property type="molecule type" value="Genomic_DNA"/>
</dbReference>
<comment type="caution">
    <text evidence="3">The sequence shown here is derived from an EMBL/GenBank/DDBJ whole genome shotgun (WGS) entry which is preliminary data.</text>
</comment>
<evidence type="ECO:0000313" key="4">
    <source>
        <dbReference type="Proteomes" id="UP001597371"/>
    </source>
</evidence>
<organism evidence="3 4">
    <name type="scientific">Aureimonas populi</name>
    <dbReference type="NCBI Taxonomy" id="1701758"/>
    <lineage>
        <taxon>Bacteria</taxon>
        <taxon>Pseudomonadati</taxon>
        <taxon>Pseudomonadota</taxon>
        <taxon>Alphaproteobacteria</taxon>
        <taxon>Hyphomicrobiales</taxon>
        <taxon>Aurantimonadaceae</taxon>
        <taxon>Aureimonas</taxon>
    </lineage>
</organism>
<dbReference type="PANTHER" id="PTHR48081">
    <property type="entry name" value="AB HYDROLASE SUPERFAMILY PROTEIN C4A8.06C"/>
    <property type="match status" value="1"/>
</dbReference>
<accession>A0ABW5CR25</accession>
<keyword evidence="4" id="KW-1185">Reference proteome</keyword>
<dbReference type="InterPro" id="IPR029058">
    <property type="entry name" value="AB_hydrolase_fold"/>
</dbReference>
<sequence length="98" mass="10785">MPNRRTRATALASPMLVDDIEGLPPTLLVTCGADPLRDEGVGYGRRLERAGVALDHRHYAGMIHAFLQMDGRIGVASELMEAIASFLRAARREGRRGW</sequence>
<reference evidence="4" key="1">
    <citation type="journal article" date="2019" name="Int. J. Syst. Evol. Microbiol.">
        <title>The Global Catalogue of Microorganisms (GCM) 10K type strain sequencing project: providing services to taxonomists for standard genome sequencing and annotation.</title>
        <authorList>
            <consortium name="The Broad Institute Genomics Platform"/>
            <consortium name="The Broad Institute Genome Sequencing Center for Infectious Disease"/>
            <person name="Wu L."/>
            <person name="Ma J."/>
        </authorList>
    </citation>
    <scope>NUCLEOTIDE SEQUENCE [LARGE SCALE GENOMIC DNA]</scope>
    <source>
        <strain evidence="4">ZS-35-S2</strain>
    </source>
</reference>
<name>A0ABW5CR25_9HYPH</name>
<proteinExistence type="predicted"/>
<dbReference type="PANTHER" id="PTHR48081:SF8">
    <property type="entry name" value="ALPHA_BETA HYDROLASE FOLD-3 DOMAIN-CONTAINING PROTEIN-RELATED"/>
    <property type="match status" value="1"/>
</dbReference>
<evidence type="ECO:0000259" key="2">
    <source>
        <dbReference type="Pfam" id="PF07859"/>
    </source>
</evidence>
<keyword evidence="1 3" id="KW-0378">Hydrolase</keyword>
<evidence type="ECO:0000313" key="3">
    <source>
        <dbReference type="EMBL" id="MFD2238795.1"/>
    </source>
</evidence>
<dbReference type="GO" id="GO:0016787">
    <property type="term" value="F:hydrolase activity"/>
    <property type="evidence" value="ECO:0007669"/>
    <property type="project" value="UniProtKB-KW"/>
</dbReference>
<dbReference type="SUPFAM" id="SSF53474">
    <property type="entry name" value="alpha/beta-Hydrolases"/>
    <property type="match status" value="1"/>
</dbReference>
<dbReference type="InterPro" id="IPR050300">
    <property type="entry name" value="GDXG_lipolytic_enzyme"/>
</dbReference>
<dbReference type="RefSeq" id="WP_377946563.1">
    <property type="nucleotide sequence ID" value="NZ_JBHUIJ010000022.1"/>
</dbReference>
<feature type="domain" description="Alpha/beta hydrolase fold-3" evidence="2">
    <location>
        <begin position="5"/>
        <end position="67"/>
    </location>
</feature>
<dbReference type="InterPro" id="IPR013094">
    <property type="entry name" value="AB_hydrolase_3"/>
</dbReference>
<dbReference type="Pfam" id="PF07859">
    <property type="entry name" value="Abhydrolase_3"/>
    <property type="match status" value="1"/>
</dbReference>
<gene>
    <name evidence="3" type="ORF">ACFSKQ_15170</name>
</gene>
<dbReference type="Gene3D" id="3.40.50.1820">
    <property type="entry name" value="alpha/beta hydrolase"/>
    <property type="match status" value="1"/>
</dbReference>